<dbReference type="GO" id="GO:0008766">
    <property type="term" value="F:UDP-N-acetylmuramoylalanyl-D-glutamyl-2,6-diaminopimelate-D-alanyl-D-alanine ligase activity"/>
    <property type="evidence" value="ECO:0007669"/>
    <property type="project" value="RHEA"/>
</dbReference>
<dbReference type="InterPro" id="IPR004101">
    <property type="entry name" value="Mur_ligase_C"/>
</dbReference>
<keyword evidence="7 10" id="KW-0573">Peptidoglycan synthesis</keyword>
<dbReference type="InterPro" id="IPR000713">
    <property type="entry name" value="Mur_ligase_N"/>
</dbReference>
<organism evidence="15 16">
    <name type="scientific">Legionella pneumophila subsp. pneumophila</name>
    <dbReference type="NCBI Taxonomy" id="91891"/>
    <lineage>
        <taxon>Bacteria</taxon>
        <taxon>Pseudomonadati</taxon>
        <taxon>Pseudomonadota</taxon>
        <taxon>Gammaproteobacteria</taxon>
        <taxon>Legionellales</taxon>
        <taxon>Legionellaceae</taxon>
        <taxon>Legionella</taxon>
    </lineage>
</organism>
<dbReference type="GO" id="GO:0005524">
    <property type="term" value="F:ATP binding"/>
    <property type="evidence" value="ECO:0007669"/>
    <property type="project" value="UniProtKB-UniRule"/>
</dbReference>
<keyword evidence="4 10" id="KW-0547">Nucleotide-binding</keyword>
<keyword evidence="1 10" id="KW-0963">Cytoplasm</keyword>
<evidence type="ECO:0000256" key="6">
    <source>
        <dbReference type="ARBA" id="ARBA00022960"/>
    </source>
</evidence>
<dbReference type="InterPro" id="IPR013221">
    <property type="entry name" value="Mur_ligase_cen"/>
</dbReference>
<evidence type="ECO:0000259" key="12">
    <source>
        <dbReference type="Pfam" id="PF01225"/>
    </source>
</evidence>
<evidence type="ECO:0000256" key="10">
    <source>
        <dbReference type="HAMAP-Rule" id="MF_02019"/>
    </source>
</evidence>
<keyword evidence="2 10" id="KW-0436">Ligase</keyword>
<dbReference type="EMBL" id="QWDR01000001">
    <property type="protein sequence ID" value="RJY34458.1"/>
    <property type="molecule type" value="Genomic_DNA"/>
</dbReference>
<feature type="domain" description="Mur ligase central" evidence="14">
    <location>
        <begin position="119"/>
        <end position="303"/>
    </location>
</feature>
<dbReference type="GO" id="GO:0047480">
    <property type="term" value="F:UDP-N-acetylmuramoyl-tripeptide-D-alanyl-D-alanine ligase activity"/>
    <property type="evidence" value="ECO:0007669"/>
    <property type="project" value="UniProtKB-UniRule"/>
</dbReference>
<comment type="caution">
    <text evidence="15">The sequence shown here is derived from an EMBL/GenBank/DDBJ whole genome shotgun (WGS) entry which is preliminary data.</text>
</comment>
<dbReference type="Pfam" id="PF08245">
    <property type="entry name" value="Mur_ligase_M"/>
    <property type="match status" value="1"/>
</dbReference>
<comment type="subcellular location">
    <subcellularLocation>
        <location evidence="10 11">Cytoplasm</location>
    </subcellularLocation>
</comment>
<comment type="catalytic activity">
    <reaction evidence="10 11">
        <text>D-alanyl-D-alanine + UDP-N-acetyl-alpha-D-muramoyl-L-alanyl-gamma-D-glutamyl-meso-2,6-diaminopimelate + ATP = UDP-N-acetyl-alpha-D-muramoyl-L-alanyl-gamma-D-glutamyl-meso-2,6-diaminopimeloyl-D-alanyl-D-alanine + ADP + phosphate + H(+)</text>
        <dbReference type="Rhea" id="RHEA:28374"/>
        <dbReference type="ChEBI" id="CHEBI:15378"/>
        <dbReference type="ChEBI" id="CHEBI:30616"/>
        <dbReference type="ChEBI" id="CHEBI:43474"/>
        <dbReference type="ChEBI" id="CHEBI:57822"/>
        <dbReference type="ChEBI" id="CHEBI:61386"/>
        <dbReference type="ChEBI" id="CHEBI:83905"/>
        <dbReference type="ChEBI" id="CHEBI:456216"/>
        <dbReference type="EC" id="6.3.2.10"/>
    </reaction>
</comment>
<evidence type="ECO:0000259" key="13">
    <source>
        <dbReference type="Pfam" id="PF02875"/>
    </source>
</evidence>
<evidence type="ECO:0000256" key="9">
    <source>
        <dbReference type="ARBA" id="ARBA00023316"/>
    </source>
</evidence>
<dbReference type="GO" id="GO:0008360">
    <property type="term" value="P:regulation of cell shape"/>
    <property type="evidence" value="ECO:0007669"/>
    <property type="project" value="UniProtKB-KW"/>
</dbReference>
<dbReference type="Gene3D" id="3.90.190.20">
    <property type="entry name" value="Mur ligase, C-terminal domain"/>
    <property type="match status" value="1"/>
</dbReference>
<evidence type="ECO:0000256" key="4">
    <source>
        <dbReference type="ARBA" id="ARBA00022741"/>
    </source>
</evidence>
<evidence type="ECO:0000256" key="3">
    <source>
        <dbReference type="ARBA" id="ARBA00022618"/>
    </source>
</evidence>
<dbReference type="PANTHER" id="PTHR43024:SF1">
    <property type="entry name" value="UDP-N-ACETYLMURAMOYL-TRIPEPTIDE--D-ALANYL-D-ALANINE LIGASE"/>
    <property type="match status" value="1"/>
</dbReference>
<dbReference type="SUPFAM" id="SSF53623">
    <property type="entry name" value="MurD-like peptide ligases, catalytic domain"/>
    <property type="match status" value="1"/>
</dbReference>
<dbReference type="HAMAP" id="MF_02019">
    <property type="entry name" value="MurF"/>
    <property type="match status" value="1"/>
</dbReference>
<dbReference type="Pfam" id="PF02875">
    <property type="entry name" value="Mur_ligase_C"/>
    <property type="match status" value="1"/>
</dbReference>
<dbReference type="InterPro" id="IPR036565">
    <property type="entry name" value="Mur-like_cat_sf"/>
</dbReference>
<name>A0A3A6UZI1_LEGPN</name>
<dbReference type="InterPro" id="IPR036615">
    <property type="entry name" value="Mur_ligase_C_dom_sf"/>
</dbReference>
<evidence type="ECO:0000256" key="8">
    <source>
        <dbReference type="ARBA" id="ARBA00023306"/>
    </source>
</evidence>
<dbReference type="GO" id="GO:0005737">
    <property type="term" value="C:cytoplasm"/>
    <property type="evidence" value="ECO:0007669"/>
    <property type="project" value="UniProtKB-SubCell"/>
</dbReference>
<evidence type="ECO:0000313" key="16">
    <source>
        <dbReference type="Proteomes" id="UP000277145"/>
    </source>
</evidence>
<sequence>MSLSVSTLVFSTSQNTMNLITIASLLSQSCQINADITGVSIDTRTLKPGNLFFAIVGERFDGHDFIKEAEAKGASAAVVNRLIDGVHIPQFVVVSPLMALAKIAAAHRQEMSCPIIALTGSNGKTTVKEMIATILPQPSHATKGNLNNHIGVPLSMLALNKQHRYAVFELGANHPGEIAHTVGIVQPDVSLINNIAPAHVEGFGSIDGVARSKGEIHQGLSPTGVAIVNDDDAYAHFWDDLIADKKILRFSSLHPADIYAQDIRLDTHGRAHFTLVLPNSRVEIELQVPGLHNVRNALAAAACCYAVGISGNDIQRGLAHFGGVKGRMTMLSGQNQSTVIDDTYNANLRSVLTALEVLSGRPGRKIFVFGDMGELGEWTTQHHREVGIAARQLGIDKLMSCGLHSELASQAFGEGGQHFCSQEELIEVVKNDLTPDTTVLVKGSRSSAMENVVHRLVQVEG</sequence>
<dbReference type="Pfam" id="PF01225">
    <property type="entry name" value="Mur_ligase"/>
    <property type="match status" value="1"/>
</dbReference>
<dbReference type="Gene3D" id="3.40.1390.10">
    <property type="entry name" value="MurE/MurF, N-terminal domain"/>
    <property type="match status" value="1"/>
</dbReference>
<dbReference type="AlphaFoldDB" id="A0A3A6UZI1"/>
<dbReference type="GO" id="GO:0051301">
    <property type="term" value="P:cell division"/>
    <property type="evidence" value="ECO:0007669"/>
    <property type="project" value="UniProtKB-KW"/>
</dbReference>
<keyword evidence="5 10" id="KW-0067">ATP-binding</keyword>
<comment type="pathway">
    <text evidence="10 11">Cell wall biogenesis; peptidoglycan biosynthesis.</text>
</comment>
<keyword evidence="3 10" id="KW-0132">Cell division</keyword>
<dbReference type="Gene3D" id="3.40.1190.10">
    <property type="entry name" value="Mur-like, catalytic domain"/>
    <property type="match status" value="1"/>
</dbReference>
<evidence type="ECO:0000256" key="11">
    <source>
        <dbReference type="RuleBase" id="RU004136"/>
    </source>
</evidence>
<dbReference type="PANTHER" id="PTHR43024">
    <property type="entry name" value="UDP-N-ACETYLMURAMOYL-TRIPEPTIDE--D-ALANYL-D-ALANINE LIGASE"/>
    <property type="match status" value="1"/>
</dbReference>
<gene>
    <name evidence="10 15" type="primary">murF</name>
    <name evidence="15" type="ORF">D1H98_06615</name>
</gene>
<evidence type="ECO:0000256" key="7">
    <source>
        <dbReference type="ARBA" id="ARBA00022984"/>
    </source>
</evidence>
<feature type="domain" description="Mur ligase C-terminal" evidence="13">
    <location>
        <begin position="326"/>
        <end position="445"/>
    </location>
</feature>
<evidence type="ECO:0000259" key="14">
    <source>
        <dbReference type="Pfam" id="PF08245"/>
    </source>
</evidence>
<dbReference type="InterPro" id="IPR005863">
    <property type="entry name" value="UDP-N-AcMur_synth"/>
</dbReference>
<dbReference type="Proteomes" id="UP000277145">
    <property type="component" value="Unassembled WGS sequence"/>
</dbReference>
<dbReference type="NCBIfam" id="TIGR01143">
    <property type="entry name" value="murF"/>
    <property type="match status" value="1"/>
</dbReference>
<evidence type="ECO:0000256" key="5">
    <source>
        <dbReference type="ARBA" id="ARBA00022840"/>
    </source>
</evidence>
<comment type="similarity">
    <text evidence="10">Belongs to the MurCDEF family. MurF subfamily.</text>
</comment>
<feature type="binding site" evidence="10">
    <location>
        <begin position="120"/>
        <end position="126"/>
    </location>
    <ligand>
        <name>ATP</name>
        <dbReference type="ChEBI" id="CHEBI:30616"/>
    </ligand>
</feature>
<reference evidence="15 16" key="1">
    <citation type="submission" date="2018-08" db="EMBL/GenBank/DDBJ databases">
        <title>Genome Sequences of Legionella pneumophila subsp. pneumophila Isolates, Recovered from a Drinking Water System in a Large Builging.</title>
        <authorList>
            <person name="Gomez-Alvarez V."/>
            <person name="Boczek L."/>
            <person name="King D."/>
            <person name="Pemberton A."/>
            <person name="Pfaller S."/>
            <person name="Rodgers M."/>
            <person name="Santodomingo J."/>
            <person name="Revetta R."/>
        </authorList>
    </citation>
    <scope>NUCLEOTIDE SEQUENCE [LARGE SCALE GENOMIC DNA]</scope>
    <source>
        <strain evidence="15 16">L01C.1</strain>
    </source>
</reference>
<evidence type="ECO:0000256" key="2">
    <source>
        <dbReference type="ARBA" id="ARBA00022598"/>
    </source>
</evidence>
<accession>A0A3A6UZI1</accession>
<dbReference type="InterPro" id="IPR035911">
    <property type="entry name" value="MurE/MurF_N"/>
</dbReference>
<proteinExistence type="inferred from homology"/>
<protein>
    <recommendedName>
        <fullName evidence="10 11">UDP-N-acetylmuramoyl-tripeptide--D-alanyl-D-alanine ligase</fullName>
        <ecNumber evidence="10 11">6.3.2.10</ecNumber>
    </recommendedName>
    <alternativeName>
        <fullName evidence="10">D-alanyl-D-alanine-adding enzyme</fullName>
    </alternativeName>
</protein>
<dbReference type="EC" id="6.3.2.10" evidence="10 11"/>
<keyword evidence="6 10" id="KW-0133">Cell shape</keyword>
<keyword evidence="8 10" id="KW-0131">Cell cycle</keyword>
<evidence type="ECO:0000256" key="1">
    <source>
        <dbReference type="ARBA" id="ARBA00022490"/>
    </source>
</evidence>
<dbReference type="GO" id="GO:0009252">
    <property type="term" value="P:peptidoglycan biosynthetic process"/>
    <property type="evidence" value="ECO:0007669"/>
    <property type="project" value="UniProtKB-UniRule"/>
</dbReference>
<evidence type="ECO:0000313" key="15">
    <source>
        <dbReference type="EMBL" id="RJY34458.1"/>
    </source>
</evidence>
<feature type="domain" description="Mur ligase N-terminal catalytic" evidence="12">
    <location>
        <begin position="36"/>
        <end position="98"/>
    </location>
</feature>
<dbReference type="GO" id="GO:0071555">
    <property type="term" value="P:cell wall organization"/>
    <property type="evidence" value="ECO:0007669"/>
    <property type="project" value="UniProtKB-KW"/>
</dbReference>
<dbReference type="InterPro" id="IPR051046">
    <property type="entry name" value="MurCDEF_CellWall_CoF430Synth"/>
</dbReference>
<dbReference type="UniPathway" id="UPA00219"/>
<keyword evidence="9 10" id="KW-0961">Cell wall biogenesis/degradation</keyword>
<dbReference type="SUPFAM" id="SSF63418">
    <property type="entry name" value="MurE/MurF N-terminal domain"/>
    <property type="match status" value="1"/>
</dbReference>
<dbReference type="SUPFAM" id="SSF53244">
    <property type="entry name" value="MurD-like peptide ligases, peptide-binding domain"/>
    <property type="match status" value="1"/>
</dbReference>
<comment type="function">
    <text evidence="10 11">Involved in cell wall formation. Catalyzes the final step in the synthesis of UDP-N-acetylmuramoyl-pentapeptide, the precursor of murein.</text>
</comment>